<dbReference type="Proteomes" id="UP000594468">
    <property type="component" value="Chromosome"/>
</dbReference>
<keyword evidence="4" id="KW-0564">Palmitate</keyword>
<evidence type="ECO:0000256" key="1">
    <source>
        <dbReference type="ARBA" id="ARBA00022475"/>
    </source>
</evidence>
<dbReference type="Pfam" id="PF01547">
    <property type="entry name" value="SBP_bac_1"/>
    <property type="match status" value="1"/>
</dbReference>
<dbReference type="InterPro" id="IPR006311">
    <property type="entry name" value="TAT_signal"/>
</dbReference>
<dbReference type="KEGG" id="pmet:G4Y79_11785"/>
<dbReference type="CDD" id="cd13585">
    <property type="entry name" value="PBP2_TMBP_like"/>
    <property type="match status" value="1"/>
</dbReference>
<dbReference type="RefSeq" id="WP_195173077.1">
    <property type="nucleotide sequence ID" value="NZ_CP062983.1"/>
</dbReference>
<name>A0A7S8EDL1_9CHLR</name>
<dbReference type="PANTHER" id="PTHR43649:SF33">
    <property type="entry name" value="POLYGALACTURONAN_RHAMNOGALACTURONAN-BINDING PROTEIN YTCQ"/>
    <property type="match status" value="1"/>
</dbReference>
<dbReference type="Gene3D" id="3.40.190.10">
    <property type="entry name" value="Periplasmic binding protein-like II"/>
    <property type="match status" value="1"/>
</dbReference>
<keyword evidence="5" id="KW-0449">Lipoprotein</keyword>
<organism evidence="6 7">
    <name type="scientific">Phototrophicus methaneseepsis</name>
    <dbReference type="NCBI Taxonomy" id="2710758"/>
    <lineage>
        <taxon>Bacteria</taxon>
        <taxon>Bacillati</taxon>
        <taxon>Chloroflexota</taxon>
        <taxon>Candidatus Thermofontia</taxon>
        <taxon>Phototrophicales</taxon>
        <taxon>Phototrophicaceae</taxon>
        <taxon>Phototrophicus</taxon>
    </lineage>
</organism>
<sequence length="462" mass="50830">MKKLNMSRRDFLKMMGVSGASLAASAGLDPFLLHTLAQEPVQITFGGWGAVAEDEGVKAAIEVFQEEHPEIQVEWQHTPDAGEYGTVLLTNLAAGTAPDTSFILSDQYETLAANGVLMDITDRIANDPLLGQENYFFEPQEAYRSAGGGDGRWYGIGSTWVAPQIYYNADLFDEMGITPPGFLDDEIYDWDTFVEICKQLTVDTEGRHPDDAGFDSENIERYAVDWNWGWQFLGSVIHSNGGQYLTDELTFAMDTPEAIEALQRMVDLIYVHHVSPRSATLSDLGMTNTQMLDSGRLAMAVDGSWALSWINSNELGITVGSGAIPKIVQPASIMQAHFHSALASSQHPDEAWEWIRFLATPFYQTHFAKIGLWLPNQTSMLTEEGLQTWLTEGIHPDNYANFVTDYLPKYGIAVRLPSGYIEASNNFITPAFDALAAGSAAADVMPAAVQQANDVLAMAMQM</sequence>
<dbReference type="InterPro" id="IPR019546">
    <property type="entry name" value="TAT_signal_bac_arc"/>
</dbReference>
<evidence type="ECO:0000313" key="6">
    <source>
        <dbReference type="EMBL" id="QPC85014.1"/>
    </source>
</evidence>
<dbReference type="InterPro" id="IPR050490">
    <property type="entry name" value="Bact_solute-bd_prot1"/>
</dbReference>
<evidence type="ECO:0000256" key="4">
    <source>
        <dbReference type="ARBA" id="ARBA00023139"/>
    </source>
</evidence>
<dbReference type="SUPFAM" id="SSF53850">
    <property type="entry name" value="Periplasmic binding protein-like II"/>
    <property type="match status" value="1"/>
</dbReference>
<dbReference type="NCBIfam" id="TIGR01409">
    <property type="entry name" value="TAT_signal_seq"/>
    <property type="match status" value="1"/>
</dbReference>
<dbReference type="PROSITE" id="PS51318">
    <property type="entry name" value="TAT"/>
    <property type="match status" value="1"/>
</dbReference>
<proteinExistence type="predicted"/>
<dbReference type="AlphaFoldDB" id="A0A7S8EDL1"/>
<dbReference type="PANTHER" id="PTHR43649">
    <property type="entry name" value="ARABINOSE-BINDING PROTEIN-RELATED"/>
    <property type="match status" value="1"/>
</dbReference>
<keyword evidence="3" id="KW-0472">Membrane</keyword>
<keyword evidence="7" id="KW-1185">Reference proteome</keyword>
<accession>A0A7S8EDL1</accession>
<dbReference type="EMBL" id="CP062983">
    <property type="protein sequence ID" value="QPC85014.1"/>
    <property type="molecule type" value="Genomic_DNA"/>
</dbReference>
<gene>
    <name evidence="6" type="ORF">G4Y79_11785</name>
</gene>
<protein>
    <submittedName>
        <fullName evidence="6">Extracellular solute-binding protein</fullName>
    </submittedName>
</protein>
<keyword evidence="2" id="KW-0732">Signal</keyword>
<evidence type="ECO:0000256" key="5">
    <source>
        <dbReference type="ARBA" id="ARBA00023288"/>
    </source>
</evidence>
<reference evidence="6 7" key="1">
    <citation type="submission" date="2020-02" db="EMBL/GenBank/DDBJ databases">
        <authorList>
            <person name="Zheng R.K."/>
            <person name="Sun C.M."/>
        </authorList>
    </citation>
    <scope>NUCLEOTIDE SEQUENCE [LARGE SCALE GENOMIC DNA]</scope>
    <source>
        <strain evidence="7">rifampicinis</strain>
    </source>
</reference>
<evidence type="ECO:0000313" key="7">
    <source>
        <dbReference type="Proteomes" id="UP000594468"/>
    </source>
</evidence>
<evidence type="ECO:0000256" key="3">
    <source>
        <dbReference type="ARBA" id="ARBA00023136"/>
    </source>
</evidence>
<evidence type="ECO:0000256" key="2">
    <source>
        <dbReference type="ARBA" id="ARBA00022729"/>
    </source>
</evidence>
<dbReference type="InterPro" id="IPR006059">
    <property type="entry name" value="SBP"/>
</dbReference>
<keyword evidence="1" id="KW-1003">Cell membrane</keyword>